<accession>A0A0K8VDY7</accession>
<reference evidence="1" key="1">
    <citation type="submission" date="2015-06" db="EMBL/GenBank/DDBJ databases">
        <authorList>
            <person name="Hoefler B.C."/>
            <person name="Straight P.D."/>
        </authorList>
    </citation>
    <scope>NUCLEOTIDE SEQUENCE</scope>
</reference>
<dbReference type="AlphaFoldDB" id="A0A0K8VDY7"/>
<evidence type="ECO:0000313" key="1">
    <source>
        <dbReference type="EMBL" id="JAI37086.1"/>
    </source>
</evidence>
<name>A0A0K8VDY7_BACLA</name>
<dbReference type="EMBL" id="GDHF01015228">
    <property type="protein sequence ID" value="JAI37086.1"/>
    <property type="molecule type" value="Transcribed_RNA"/>
</dbReference>
<sequence>MTFTVHKVIVHSKQIMQNTPLPVCYFGEDAAESRNKIYKSDRLHHAHKTIRIDNLFDVFHRALDTSNPLISSLRLNTRVRQRKRLTLPLEVKELLYCEDIGEICAIENLENMDDDEGDEDDYPEELDRKIHFWIMNCI</sequence>
<organism evidence="1">
    <name type="scientific">Bactrocera latifrons</name>
    <name type="common">Malaysian fruit fly</name>
    <name type="synonym">Chaetodacus latifrons</name>
    <dbReference type="NCBI Taxonomy" id="174628"/>
    <lineage>
        <taxon>Eukaryota</taxon>
        <taxon>Metazoa</taxon>
        <taxon>Ecdysozoa</taxon>
        <taxon>Arthropoda</taxon>
        <taxon>Hexapoda</taxon>
        <taxon>Insecta</taxon>
        <taxon>Pterygota</taxon>
        <taxon>Neoptera</taxon>
        <taxon>Endopterygota</taxon>
        <taxon>Diptera</taxon>
        <taxon>Brachycera</taxon>
        <taxon>Muscomorpha</taxon>
        <taxon>Tephritoidea</taxon>
        <taxon>Tephritidae</taxon>
        <taxon>Bactrocera</taxon>
        <taxon>Bactrocera</taxon>
    </lineage>
</organism>
<proteinExistence type="predicted"/>
<gene>
    <name evidence="1" type="ORF">c0_g1_i2</name>
</gene>
<protein>
    <submittedName>
        <fullName evidence="1">Uncharacterized protein</fullName>
    </submittedName>
</protein>